<accession>A0A1Y6CRC5</accession>
<evidence type="ECO:0000313" key="2">
    <source>
        <dbReference type="Proteomes" id="UP000192917"/>
    </source>
</evidence>
<proteinExistence type="predicted"/>
<keyword evidence="2" id="KW-1185">Reference proteome</keyword>
<dbReference type="AlphaFoldDB" id="A0A1Y6CRC5"/>
<name>A0A1Y6CRC5_9PROT</name>
<protein>
    <submittedName>
        <fullName evidence="1">Uncharacterized protein</fullName>
    </submittedName>
</protein>
<reference evidence="1 2" key="1">
    <citation type="submission" date="2017-04" db="EMBL/GenBank/DDBJ databases">
        <authorList>
            <person name="Afonso C.L."/>
            <person name="Miller P.J."/>
            <person name="Scott M.A."/>
            <person name="Spackman E."/>
            <person name="Goraichik I."/>
            <person name="Dimitrov K.M."/>
            <person name="Suarez D.L."/>
            <person name="Swayne D.E."/>
        </authorList>
    </citation>
    <scope>NUCLEOTIDE SEQUENCE [LARGE SCALE GENOMIC DNA]</scope>
    <source>
        <strain evidence="1 2">USBA 355</strain>
    </source>
</reference>
<evidence type="ECO:0000313" key="1">
    <source>
        <dbReference type="EMBL" id="SMF82633.1"/>
    </source>
</evidence>
<sequence length="50" mass="5611">MRTAFPALPYPVIPAKAGIQGPRVSEEWLWIPAYAGMTNENVRQEANNVR</sequence>
<gene>
    <name evidence="1" type="ORF">SAMN05428998_14724</name>
</gene>
<dbReference type="EMBL" id="FWZX01000047">
    <property type="protein sequence ID" value="SMF82633.1"/>
    <property type="molecule type" value="Genomic_DNA"/>
</dbReference>
<organism evidence="1 2">
    <name type="scientific">Tistlia consotensis USBA 355</name>
    <dbReference type="NCBI Taxonomy" id="560819"/>
    <lineage>
        <taxon>Bacteria</taxon>
        <taxon>Pseudomonadati</taxon>
        <taxon>Pseudomonadota</taxon>
        <taxon>Alphaproteobacteria</taxon>
        <taxon>Rhodospirillales</taxon>
        <taxon>Rhodovibrionaceae</taxon>
        <taxon>Tistlia</taxon>
    </lineage>
</organism>
<dbReference type="Proteomes" id="UP000192917">
    <property type="component" value="Unassembled WGS sequence"/>
</dbReference>